<accession>A0A8H6VCG3</accession>
<reference evidence="1" key="1">
    <citation type="submission" date="2020-06" db="EMBL/GenBank/DDBJ databases">
        <title>Draft genome sequences of strains closely related to Aspergillus parafelis and Aspergillus hiratsukae.</title>
        <authorList>
            <person name="Dos Santos R.A.C."/>
            <person name="Rivero-Menendez O."/>
            <person name="Steenwyk J.L."/>
            <person name="Mead M.E."/>
            <person name="Goldman G.H."/>
            <person name="Alastruey-Izquierdo A."/>
            <person name="Rokas A."/>
        </authorList>
    </citation>
    <scope>NUCLEOTIDE SEQUENCE</scope>
    <source>
        <strain evidence="1">CNM-CM7691</strain>
    </source>
</reference>
<sequence>MATFGPLIRQGYTVLVLSDDVELLMDRIRIPPEYWVKRVAEFENMAMTPTTPKVWIVSVHPDASKRPGRMLKGIKTKTGTNLTFDPDTISCVAMMRRMMALNVETFKPSIRSKSKNICTVSGMFVSISWVDVYANASLMPSLCYINASKNPLKIEFSPKAGRKCDNYKIQDLSLDP</sequence>
<comment type="caution">
    <text evidence="1">The sequence shown here is derived from an EMBL/GenBank/DDBJ whole genome shotgun (WGS) entry which is preliminary data.</text>
</comment>
<evidence type="ECO:0000313" key="1">
    <source>
        <dbReference type="EMBL" id="KAF7183104.1"/>
    </source>
</evidence>
<dbReference type="Proteomes" id="UP000641853">
    <property type="component" value="Unassembled WGS sequence"/>
</dbReference>
<dbReference type="EMBL" id="JACBAG010001744">
    <property type="protein sequence ID" value="KAF7183104.1"/>
    <property type="molecule type" value="Genomic_DNA"/>
</dbReference>
<gene>
    <name evidence="1" type="ORF">CNMCM7691_002939</name>
</gene>
<protein>
    <submittedName>
        <fullName evidence="1">Uncharacterized protein</fullName>
    </submittedName>
</protein>
<organism evidence="1 2">
    <name type="scientific">Aspergillus felis</name>
    <dbReference type="NCBI Taxonomy" id="1287682"/>
    <lineage>
        <taxon>Eukaryota</taxon>
        <taxon>Fungi</taxon>
        <taxon>Dikarya</taxon>
        <taxon>Ascomycota</taxon>
        <taxon>Pezizomycotina</taxon>
        <taxon>Eurotiomycetes</taxon>
        <taxon>Eurotiomycetidae</taxon>
        <taxon>Eurotiales</taxon>
        <taxon>Aspergillaceae</taxon>
        <taxon>Aspergillus</taxon>
        <taxon>Aspergillus subgen. Fumigati</taxon>
    </lineage>
</organism>
<evidence type="ECO:0000313" key="2">
    <source>
        <dbReference type="Proteomes" id="UP000641853"/>
    </source>
</evidence>
<name>A0A8H6VCG3_9EURO</name>
<proteinExistence type="predicted"/>
<dbReference type="AlphaFoldDB" id="A0A8H6VCG3"/>
<keyword evidence="2" id="KW-1185">Reference proteome</keyword>